<dbReference type="SUPFAM" id="SSF141571">
    <property type="entry name" value="Pentapeptide repeat-like"/>
    <property type="match status" value="1"/>
</dbReference>
<evidence type="ECO:0000313" key="2">
    <source>
        <dbReference type="Proteomes" id="UP001595773"/>
    </source>
</evidence>
<dbReference type="Proteomes" id="UP001595773">
    <property type="component" value="Unassembled WGS sequence"/>
</dbReference>
<accession>A0ABV8QY33</accession>
<dbReference type="EMBL" id="JBHSCQ010000006">
    <property type="protein sequence ID" value="MFC4265155.1"/>
    <property type="molecule type" value="Genomic_DNA"/>
</dbReference>
<proteinExistence type="predicted"/>
<dbReference type="Gene3D" id="2.160.20.80">
    <property type="entry name" value="E3 ubiquitin-protein ligase SopA"/>
    <property type="match status" value="1"/>
</dbReference>
<keyword evidence="2" id="KW-1185">Reference proteome</keyword>
<dbReference type="RefSeq" id="WP_376991561.1">
    <property type="nucleotide sequence ID" value="NZ_JAJJBU010000014.1"/>
</dbReference>
<organism evidence="1 2">
    <name type="scientific">Arthrobacter cryoconiti</name>
    <dbReference type="NCBI Taxonomy" id="748907"/>
    <lineage>
        <taxon>Bacteria</taxon>
        <taxon>Bacillati</taxon>
        <taxon>Actinomycetota</taxon>
        <taxon>Actinomycetes</taxon>
        <taxon>Micrococcales</taxon>
        <taxon>Micrococcaceae</taxon>
        <taxon>Arthrobacter</taxon>
    </lineage>
</organism>
<name>A0ABV8QY33_9MICC</name>
<reference evidence="2" key="1">
    <citation type="journal article" date="2019" name="Int. J. Syst. Evol. Microbiol.">
        <title>The Global Catalogue of Microorganisms (GCM) 10K type strain sequencing project: providing services to taxonomists for standard genome sequencing and annotation.</title>
        <authorList>
            <consortium name="The Broad Institute Genomics Platform"/>
            <consortium name="The Broad Institute Genome Sequencing Center for Infectious Disease"/>
            <person name="Wu L."/>
            <person name="Ma J."/>
        </authorList>
    </citation>
    <scope>NUCLEOTIDE SEQUENCE [LARGE SCALE GENOMIC DNA]</scope>
    <source>
        <strain evidence="2">CGMCC 1.10698</strain>
    </source>
</reference>
<comment type="caution">
    <text evidence="1">The sequence shown here is derived from an EMBL/GenBank/DDBJ whole genome shotgun (WGS) entry which is preliminary data.</text>
</comment>
<gene>
    <name evidence="1" type="ORF">ACFOW9_06040</name>
</gene>
<evidence type="ECO:0000313" key="1">
    <source>
        <dbReference type="EMBL" id="MFC4265155.1"/>
    </source>
</evidence>
<protein>
    <submittedName>
        <fullName evidence="1">Pentapeptide repeat-containing protein</fullName>
    </submittedName>
</protein>
<sequence length="92" mass="11500">MYPEIVHCTGNDAVRFVVPAQCPICIRQCRFRQARNRQCRFTQDRYRQCRFRQARFRQCRFTQDRYRQCRFRQATFRQCRSMRGNKFAQRFS</sequence>